<accession>A0A8H3E3D2</accession>
<feature type="signal peptide" evidence="2">
    <location>
        <begin position="1"/>
        <end position="24"/>
    </location>
</feature>
<sequence length="299" mass="32603">MAHTTSQLILLVDITPFLPTLTDSAPHNFTLSVLGQGLSPPHSINSNWFVSGNIRLTLGSSKSRTTGRITSYSLDPYIDPNVKTSASAGNVTVHASTVAQRKLRIASELVIGGKEKRNVVFEQNLKFENAQDYADDGWVQWGTQLTTGYTKSTINGQVSILDTFTYPLSVFSNYTLYSMQFGAYGSAINQTFARAIQPSSGVAHTIFWTSRAQGWVGMDDAPGLKHAINGTGETMQAFAYGDIAGETYFRKSHTKNDGWVSDNVWGSLAGANPPVKDTNPDGGSGFRRRELELRFPRGH</sequence>
<organism evidence="4 5">
    <name type="scientific">Rhizoctonia solani</name>
    <dbReference type="NCBI Taxonomy" id="456999"/>
    <lineage>
        <taxon>Eukaryota</taxon>
        <taxon>Fungi</taxon>
        <taxon>Dikarya</taxon>
        <taxon>Basidiomycota</taxon>
        <taxon>Agaricomycotina</taxon>
        <taxon>Agaricomycetes</taxon>
        <taxon>Cantharellales</taxon>
        <taxon>Ceratobasidiaceae</taxon>
        <taxon>Rhizoctonia</taxon>
    </lineage>
</organism>
<gene>
    <name evidence="4" type="ORF">RDB_LOCUS120666</name>
</gene>
<dbReference type="AlphaFoldDB" id="A0A8H3E3D2"/>
<dbReference type="EMBL" id="CAJNJQ010002769">
    <property type="protein sequence ID" value="CAE7184482.1"/>
    <property type="molecule type" value="Genomic_DNA"/>
</dbReference>
<name>A0A8H3E3D2_9AGAM</name>
<feature type="region of interest" description="Disordered" evidence="1">
    <location>
        <begin position="270"/>
        <end position="299"/>
    </location>
</feature>
<comment type="caution">
    <text evidence="4">The sequence shown here is derived from an EMBL/GenBank/DDBJ whole genome shotgun (WGS) entry which is preliminary data.</text>
</comment>
<dbReference type="PANTHER" id="PTHR31104">
    <property type="entry name" value="PEPTIDE-N4-(N-ACETYL-BETA-GLUCOSAMINYL)ASPARAGINE AMIDASE A PROTEIN"/>
    <property type="match status" value="1"/>
</dbReference>
<evidence type="ECO:0000256" key="2">
    <source>
        <dbReference type="SAM" id="SignalP"/>
    </source>
</evidence>
<evidence type="ECO:0000313" key="4">
    <source>
        <dbReference type="EMBL" id="CAE7184482.1"/>
    </source>
</evidence>
<dbReference type="InterPro" id="IPR021102">
    <property type="entry name" value="PNGase_A"/>
</dbReference>
<dbReference type="Pfam" id="PF12222">
    <property type="entry name" value="PNGaseA"/>
    <property type="match status" value="1"/>
</dbReference>
<evidence type="ECO:0000256" key="1">
    <source>
        <dbReference type="SAM" id="MobiDB-lite"/>
    </source>
</evidence>
<protein>
    <recommendedName>
        <fullName evidence="3">Peptide N-acetyl-beta-D-glucosaminyl asparaginase amidase A N-terminal domain-containing protein</fullName>
    </recommendedName>
</protein>
<dbReference type="Proteomes" id="UP000663827">
    <property type="component" value="Unassembled WGS sequence"/>
</dbReference>
<evidence type="ECO:0000259" key="3">
    <source>
        <dbReference type="Pfam" id="PF12222"/>
    </source>
</evidence>
<feature type="compositionally biased region" description="Basic and acidic residues" evidence="1">
    <location>
        <begin position="287"/>
        <end position="299"/>
    </location>
</feature>
<feature type="domain" description="Peptide N-acetyl-beta-D-glucosaminyl asparaginase amidase A N-terminal" evidence="3">
    <location>
        <begin position="12"/>
        <end position="72"/>
    </location>
</feature>
<proteinExistence type="predicted"/>
<evidence type="ECO:0000313" key="5">
    <source>
        <dbReference type="Proteomes" id="UP000663827"/>
    </source>
</evidence>
<keyword evidence="2" id="KW-0732">Signal</keyword>
<feature type="chain" id="PRO_5034155985" description="Peptide N-acetyl-beta-D-glucosaminyl asparaginase amidase A N-terminal domain-containing protein" evidence="2">
    <location>
        <begin position="25"/>
        <end position="299"/>
    </location>
</feature>
<reference evidence="4" key="1">
    <citation type="submission" date="2021-01" db="EMBL/GenBank/DDBJ databases">
        <authorList>
            <person name="Kaushik A."/>
        </authorList>
    </citation>
    <scope>NUCLEOTIDE SEQUENCE</scope>
    <source>
        <strain evidence="4">AG5</strain>
    </source>
</reference>
<dbReference type="InterPro" id="IPR056948">
    <property type="entry name" value="PNGaseA_N"/>
</dbReference>
<dbReference type="Pfam" id="PF25156">
    <property type="entry name" value="PNGase_A_C"/>
    <property type="match status" value="1"/>
</dbReference>